<comment type="caution">
    <text evidence="6">The sequence shown here is derived from an EMBL/GenBank/DDBJ whole genome shotgun (WGS) entry which is preliminary data.</text>
</comment>
<dbReference type="SMART" id="SM00382">
    <property type="entry name" value="AAA"/>
    <property type="match status" value="2"/>
</dbReference>
<gene>
    <name evidence="6" type="primary">abc-f</name>
    <name evidence="6" type="ORF">IAD15_07965</name>
</gene>
<dbReference type="PANTHER" id="PTHR42855">
    <property type="entry name" value="ABC TRANSPORTER ATP-BINDING SUBUNIT"/>
    <property type="match status" value="1"/>
</dbReference>
<evidence type="ECO:0000313" key="6">
    <source>
        <dbReference type="EMBL" id="HIU13988.1"/>
    </source>
</evidence>
<sequence>MILSISQLAKSYGDTPILKNITFKVEARDKLAIIGVNGAGKTTLFRILSGQEEPTSGTLSMPKHIEIGYLSQNLELEQDKSCIENLTLVFSPLIEMEEKMHELEAQMGNLQGDALNQIMAQYDRLMHTYEENDGYSYKSKIRGVLAGLGFTQAQIEMPVANLSGGQKTRLSLGKLLLKEPDLLLLDEPTNHLDIDAITWLEGYLKSYRKAVIIISHDRYFIDTIASGIIEIENGKSTLYQGNYQQYADKKKELRQIELKHYLDQQKIIQKQEESIALLHSFNREKQVKRARSKEKQLEKMVKLERPEALPEEISLNFRVRLESGFEVLKVRDLSKSFDHLLFQHLNFDVKKQDRIAIIGPNGIGKTTFFKILLGEEKADSGHLLWGSHVEVAYYDQEHASLNPTKTIFDEIHDAYPLMTNTQVRQALAAFQFKQEDVFKEINVLSGGEKGRVVLCKLLLKQANLLILDEPTNHLDISSKEVLEDALNSFDGTILFISHDRYFINKIANKVLDFNQDHSQLIDGNYDTYLVRKHPGESTVMPKKETQVSRISEQEQRKMKNTLKNVERKISELEEKQAAFDEELASEEVINDYQKYNDLVSQKEALEEELNTLLEQWESLSEALS</sequence>
<dbReference type="GO" id="GO:0005524">
    <property type="term" value="F:ATP binding"/>
    <property type="evidence" value="ECO:0007669"/>
    <property type="project" value="UniProtKB-KW"/>
</dbReference>
<dbReference type="InterPro" id="IPR032781">
    <property type="entry name" value="ABC_tran_Xtn"/>
</dbReference>
<reference evidence="6" key="2">
    <citation type="journal article" date="2021" name="PeerJ">
        <title>Extensive microbial diversity within the chicken gut microbiome revealed by metagenomics and culture.</title>
        <authorList>
            <person name="Gilroy R."/>
            <person name="Ravi A."/>
            <person name="Getino M."/>
            <person name="Pursley I."/>
            <person name="Horton D.L."/>
            <person name="Alikhan N.F."/>
            <person name="Baker D."/>
            <person name="Gharbi K."/>
            <person name="Hall N."/>
            <person name="Watson M."/>
            <person name="Adriaenssens E.M."/>
            <person name="Foster-Nyarko E."/>
            <person name="Jarju S."/>
            <person name="Secka A."/>
            <person name="Antonio M."/>
            <person name="Oren A."/>
            <person name="Chaudhuri R.R."/>
            <person name="La Ragione R."/>
            <person name="Hildebrand F."/>
            <person name="Pallen M.J."/>
        </authorList>
    </citation>
    <scope>NUCLEOTIDE SEQUENCE</scope>
    <source>
        <strain evidence="6">CHK195-11698</strain>
    </source>
</reference>
<dbReference type="PROSITE" id="PS50893">
    <property type="entry name" value="ABC_TRANSPORTER_2"/>
    <property type="match status" value="2"/>
</dbReference>
<feature type="domain" description="ABC transporter" evidence="5">
    <location>
        <begin position="3"/>
        <end position="258"/>
    </location>
</feature>
<dbReference type="GO" id="GO:0003677">
    <property type="term" value="F:DNA binding"/>
    <property type="evidence" value="ECO:0007669"/>
    <property type="project" value="InterPro"/>
</dbReference>
<dbReference type="InterPro" id="IPR003593">
    <property type="entry name" value="AAA+_ATPase"/>
</dbReference>
<evidence type="ECO:0000259" key="5">
    <source>
        <dbReference type="PROSITE" id="PS50893"/>
    </source>
</evidence>
<dbReference type="Gene3D" id="1.10.287.380">
    <property type="entry name" value="Valyl-tRNA synthetase, C-terminal domain"/>
    <property type="match status" value="1"/>
</dbReference>
<dbReference type="FunFam" id="3.40.50.300:FF:000011">
    <property type="entry name" value="Putative ABC transporter ATP-binding component"/>
    <property type="match status" value="1"/>
</dbReference>
<dbReference type="Pfam" id="PF12848">
    <property type="entry name" value="ABC_tran_Xtn"/>
    <property type="match status" value="1"/>
</dbReference>
<keyword evidence="3" id="KW-0067">ATP-binding</keyword>
<dbReference type="PROSITE" id="PS00211">
    <property type="entry name" value="ABC_TRANSPORTER_1"/>
    <property type="match status" value="1"/>
</dbReference>
<keyword evidence="2" id="KW-0547">Nucleotide-binding</keyword>
<keyword evidence="4" id="KW-0175">Coiled coil</keyword>
<reference evidence="6" key="1">
    <citation type="submission" date="2020-10" db="EMBL/GenBank/DDBJ databases">
        <authorList>
            <person name="Gilroy R."/>
        </authorList>
    </citation>
    <scope>NUCLEOTIDE SEQUENCE</scope>
    <source>
        <strain evidence="6">CHK195-11698</strain>
    </source>
</reference>
<protein>
    <submittedName>
        <fullName evidence="6">ABC-F type ribosomal protection protein</fullName>
    </submittedName>
</protein>
<dbReference type="EMBL" id="DVMJ01000065">
    <property type="protein sequence ID" value="HIU13988.1"/>
    <property type="molecule type" value="Genomic_DNA"/>
</dbReference>
<dbReference type="Proteomes" id="UP000824175">
    <property type="component" value="Unassembled WGS sequence"/>
</dbReference>
<keyword evidence="1" id="KW-0677">Repeat</keyword>
<dbReference type="FunFam" id="3.40.50.300:FF:000309">
    <property type="entry name" value="ABC transporter ATP-binding protein"/>
    <property type="match status" value="1"/>
</dbReference>
<dbReference type="InterPro" id="IPR003439">
    <property type="entry name" value="ABC_transporter-like_ATP-bd"/>
</dbReference>
<evidence type="ECO:0000256" key="2">
    <source>
        <dbReference type="ARBA" id="ARBA00022741"/>
    </source>
</evidence>
<evidence type="ECO:0000313" key="7">
    <source>
        <dbReference type="Proteomes" id="UP000824175"/>
    </source>
</evidence>
<dbReference type="AlphaFoldDB" id="A0A9D1HNU9"/>
<dbReference type="InterPro" id="IPR027417">
    <property type="entry name" value="P-loop_NTPase"/>
</dbReference>
<dbReference type="CDD" id="cd03221">
    <property type="entry name" value="ABCF_EF-3"/>
    <property type="match status" value="2"/>
</dbReference>
<accession>A0A9D1HNU9</accession>
<dbReference type="InterPro" id="IPR037118">
    <property type="entry name" value="Val-tRNA_synth_C_sf"/>
</dbReference>
<dbReference type="InterPro" id="IPR032524">
    <property type="entry name" value="ABC_tran_C"/>
</dbReference>
<dbReference type="Pfam" id="PF00005">
    <property type="entry name" value="ABC_tran"/>
    <property type="match status" value="2"/>
</dbReference>
<dbReference type="GO" id="GO:0016887">
    <property type="term" value="F:ATP hydrolysis activity"/>
    <property type="evidence" value="ECO:0007669"/>
    <property type="project" value="InterPro"/>
</dbReference>
<feature type="domain" description="ABC transporter" evidence="5">
    <location>
        <begin position="319"/>
        <end position="540"/>
    </location>
</feature>
<dbReference type="InterPro" id="IPR017871">
    <property type="entry name" value="ABC_transporter-like_CS"/>
</dbReference>
<dbReference type="Gene3D" id="3.40.50.300">
    <property type="entry name" value="P-loop containing nucleotide triphosphate hydrolases"/>
    <property type="match status" value="2"/>
</dbReference>
<proteinExistence type="predicted"/>
<evidence type="ECO:0000256" key="3">
    <source>
        <dbReference type="ARBA" id="ARBA00022840"/>
    </source>
</evidence>
<dbReference type="InterPro" id="IPR051309">
    <property type="entry name" value="ABCF_ATPase"/>
</dbReference>
<evidence type="ECO:0000256" key="1">
    <source>
        <dbReference type="ARBA" id="ARBA00022737"/>
    </source>
</evidence>
<evidence type="ECO:0000256" key="4">
    <source>
        <dbReference type="SAM" id="Coils"/>
    </source>
</evidence>
<dbReference type="PANTHER" id="PTHR42855:SF2">
    <property type="entry name" value="DRUG RESISTANCE ABC TRANSPORTER,ATP-BINDING PROTEIN"/>
    <property type="match status" value="1"/>
</dbReference>
<name>A0A9D1HNU9_9FIRM</name>
<dbReference type="Pfam" id="PF16326">
    <property type="entry name" value="ABC_tran_CTD"/>
    <property type="match status" value="1"/>
</dbReference>
<organism evidence="6 7">
    <name type="scientific">Candidatus Fimiplasma intestinipullorum</name>
    <dbReference type="NCBI Taxonomy" id="2840825"/>
    <lineage>
        <taxon>Bacteria</taxon>
        <taxon>Bacillati</taxon>
        <taxon>Bacillota</taxon>
        <taxon>Clostridia</taxon>
        <taxon>Eubacteriales</taxon>
        <taxon>Candidatus Fimiplasma</taxon>
    </lineage>
</organism>
<feature type="coiled-coil region" evidence="4">
    <location>
        <begin position="548"/>
        <end position="622"/>
    </location>
</feature>
<dbReference type="SUPFAM" id="SSF52540">
    <property type="entry name" value="P-loop containing nucleoside triphosphate hydrolases"/>
    <property type="match status" value="2"/>
</dbReference>